<keyword evidence="4" id="KW-0812">Transmembrane</keyword>
<feature type="compositionally biased region" description="Basic and acidic residues" evidence="3">
    <location>
        <begin position="162"/>
        <end position="187"/>
    </location>
</feature>
<protein>
    <submittedName>
        <fullName evidence="7">Uncharacterized protein LOC111101123 isoform X1</fullName>
    </submittedName>
</protein>
<reference evidence="7" key="1">
    <citation type="submission" date="2025-08" db="UniProtKB">
        <authorList>
            <consortium name="RefSeq"/>
        </authorList>
    </citation>
    <scope>IDENTIFICATION</scope>
    <source>
        <tissue evidence="7">Whole sample</tissue>
    </source>
</reference>
<dbReference type="GO" id="GO:0005739">
    <property type="term" value="C:mitochondrion"/>
    <property type="evidence" value="ECO:0007669"/>
    <property type="project" value="TreeGrafter"/>
</dbReference>
<dbReference type="InterPro" id="IPR042398">
    <property type="entry name" value="BCL2L13"/>
</dbReference>
<dbReference type="Proteomes" id="UP000694844">
    <property type="component" value="Chromosome 6"/>
</dbReference>
<dbReference type="InterPro" id="IPR046371">
    <property type="entry name" value="Bcl-2_BH1-3"/>
</dbReference>
<sequence length="696" mass="78413">MTILRLTIVQLLAIMFQPKVNKSLLVLDVKIAMASRSPPLSSYTPENFKLETKLIVLNFIGTNPHDSPSHSLHSKDDFRRRFCHSLPVSPDLHKRCNHKLNNLRKQKTCDHPSSKDHPTSTSSTFTVDPQISRRKARSLEAVVTSEKNIRQDNGVVVTRKEISVSHAHSSSDKRDSLSDNKTDDETSRSPLCQSHDPLNTAILFPADNIASLNPDDLFTCHREPPILTPKSIGFEPSFEDWKSLETAEETREDTEVHLTEMSPEMDEFVDSLLSDVVRAVVEREISRQQTGSEEFNTGSMHSSTDSEEIHRELNGFEDNSSGTMSSSSVSIDNIGPSPGDGDSVTSHEIEGCCCNHIEFHTRSKSVTPGDRSKLRLHIVNQASPADEDSVEDYMWAEIQEELSSLESELENIMARQMNGEVLSPLLTPPLTPQTNAARILARIGDEVRARYEFQLEDALQQLFLSEDQTFSYELFRNMAYQIIDHTLPGWRQVAFLLVYGQRVAWRAVETGHWGVGSLIHYTIQLVSDYAAEFIINQGGWGAVMNIDSSDSTPDSLMDHPLHSKQFTTQSVSLYESIKASDIFPNHHNITCNNSSYHDPDVMTIFEDPVGMMGNFPPESPSRSSSEEEQVPQAQVLPHIVSHVSDFDYFSDRFRGLNNAPYQRNYNEEFIGNMLMVGFNVMTVFSIIFLSEVWKNS</sequence>
<dbReference type="SUPFAM" id="SSF56854">
    <property type="entry name" value="Bcl-2 inhibitors of programmed cell death"/>
    <property type="match status" value="1"/>
</dbReference>
<evidence type="ECO:0000259" key="5">
    <source>
        <dbReference type="Pfam" id="PF00452"/>
    </source>
</evidence>
<feature type="domain" description="Bcl-2 Bcl-2 homology region 1-3" evidence="5">
    <location>
        <begin position="440"/>
        <end position="540"/>
    </location>
</feature>
<dbReference type="GO" id="GO:0006915">
    <property type="term" value="P:apoptotic process"/>
    <property type="evidence" value="ECO:0007669"/>
    <property type="project" value="UniProtKB-KW"/>
</dbReference>
<feature type="region of interest" description="Disordered" evidence="3">
    <location>
        <begin position="162"/>
        <end position="196"/>
    </location>
</feature>
<keyword evidence="6" id="KW-1185">Reference proteome</keyword>
<organism evidence="6 7">
    <name type="scientific">Crassostrea virginica</name>
    <name type="common">Eastern oyster</name>
    <dbReference type="NCBI Taxonomy" id="6565"/>
    <lineage>
        <taxon>Eukaryota</taxon>
        <taxon>Metazoa</taxon>
        <taxon>Spiralia</taxon>
        <taxon>Lophotrochozoa</taxon>
        <taxon>Mollusca</taxon>
        <taxon>Bivalvia</taxon>
        <taxon>Autobranchia</taxon>
        <taxon>Pteriomorphia</taxon>
        <taxon>Ostreida</taxon>
        <taxon>Ostreoidea</taxon>
        <taxon>Ostreidae</taxon>
        <taxon>Crassostrea</taxon>
    </lineage>
</organism>
<evidence type="ECO:0000256" key="2">
    <source>
        <dbReference type="ARBA" id="ARBA00022703"/>
    </source>
</evidence>
<dbReference type="GO" id="GO:0042981">
    <property type="term" value="P:regulation of apoptotic process"/>
    <property type="evidence" value="ECO:0007669"/>
    <property type="project" value="InterPro"/>
</dbReference>
<dbReference type="PANTHER" id="PTHR15758:SF2">
    <property type="entry name" value="BCL-2-LIKE PROTEIN 13"/>
    <property type="match status" value="1"/>
</dbReference>
<feature type="region of interest" description="Disordered" evidence="3">
    <location>
        <begin position="613"/>
        <end position="632"/>
    </location>
</feature>
<comment type="similarity">
    <text evidence="1">Belongs to the Bcl-2 family.</text>
</comment>
<dbReference type="KEGG" id="cvn:111101123"/>
<feature type="compositionally biased region" description="Polar residues" evidence="3">
    <location>
        <begin position="119"/>
        <end position="129"/>
    </location>
</feature>
<feature type="transmembrane region" description="Helical" evidence="4">
    <location>
        <begin position="669"/>
        <end position="689"/>
    </location>
</feature>
<dbReference type="Gene3D" id="1.10.437.10">
    <property type="entry name" value="Blc2-like"/>
    <property type="match status" value="1"/>
</dbReference>
<dbReference type="Pfam" id="PF00452">
    <property type="entry name" value="Bcl-2"/>
    <property type="match status" value="1"/>
</dbReference>
<proteinExistence type="inferred from homology"/>
<feature type="compositionally biased region" description="Polar residues" evidence="3">
    <location>
        <begin position="288"/>
        <end position="303"/>
    </location>
</feature>
<evidence type="ECO:0000313" key="7">
    <source>
        <dbReference type="RefSeq" id="XP_022289147.1"/>
    </source>
</evidence>
<accession>A0A8B8ACD9</accession>
<keyword evidence="4" id="KW-1133">Transmembrane helix</keyword>
<keyword evidence="2" id="KW-0053">Apoptosis</keyword>
<feature type="region of interest" description="Disordered" evidence="3">
    <location>
        <begin position="103"/>
        <end position="132"/>
    </location>
</feature>
<gene>
    <name evidence="7" type="primary">LOC111101123</name>
</gene>
<feature type="region of interest" description="Disordered" evidence="3">
    <location>
        <begin position="288"/>
        <end position="344"/>
    </location>
</feature>
<dbReference type="GO" id="GO:0016020">
    <property type="term" value="C:membrane"/>
    <property type="evidence" value="ECO:0007669"/>
    <property type="project" value="TreeGrafter"/>
</dbReference>
<dbReference type="InterPro" id="IPR036834">
    <property type="entry name" value="Bcl-2-like_sf"/>
</dbReference>
<feature type="compositionally biased region" description="Basic and acidic residues" evidence="3">
    <location>
        <begin position="107"/>
        <end position="118"/>
    </location>
</feature>
<keyword evidence="4" id="KW-0472">Membrane</keyword>
<evidence type="ECO:0000256" key="1">
    <source>
        <dbReference type="ARBA" id="ARBA00009458"/>
    </source>
</evidence>
<dbReference type="InterPro" id="IPR002475">
    <property type="entry name" value="Bcl2-like"/>
</dbReference>
<evidence type="ECO:0000313" key="6">
    <source>
        <dbReference type="Proteomes" id="UP000694844"/>
    </source>
</evidence>
<dbReference type="PANTHER" id="PTHR15758">
    <property type="entry name" value="BCL-2-LIKE PROTEIN 13"/>
    <property type="match status" value="1"/>
</dbReference>
<dbReference type="RefSeq" id="XP_022289147.1">
    <property type="nucleotide sequence ID" value="XM_022433439.1"/>
</dbReference>
<dbReference type="AlphaFoldDB" id="A0A8B8ACD9"/>
<feature type="compositionally biased region" description="Low complexity" evidence="3">
    <location>
        <begin position="320"/>
        <end position="330"/>
    </location>
</feature>
<dbReference type="OrthoDB" id="6086439at2759"/>
<evidence type="ECO:0000256" key="4">
    <source>
        <dbReference type="SAM" id="Phobius"/>
    </source>
</evidence>
<evidence type="ECO:0000256" key="3">
    <source>
        <dbReference type="SAM" id="MobiDB-lite"/>
    </source>
</evidence>
<name>A0A8B8ACD9_CRAVI</name>
<dbReference type="PROSITE" id="PS50062">
    <property type="entry name" value="BCL2_FAMILY"/>
    <property type="match status" value="1"/>
</dbReference>
<dbReference type="GeneID" id="111101123"/>